<keyword evidence="6 8" id="KW-0472">Membrane</keyword>
<dbReference type="GO" id="GO:0005789">
    <property type="term" value="C:endoplasmic reticulum membrane"/>
    <property type="evidence" value="ECO:0007669"/>
    <property type="project" value="UniProtKB-SubCell"/>
</dbReference>
<keyword evidence="4" id="KW-0256">Endoplasmic reticulum</keyword>
<feature type="compositionally biased region" description="Acidic residues" evidence="7">
    <location>
        <begin position="83"/>
        <end position="102"/>
    </location>
</feature>
<comment type="subcellular location">
    <subcellularLocation>
        <location evidence="1">Endoplasmic reticulum membrane</location>
        <topology evidence="1">Single-pass type I membrane protein</topology>
    </subcellularLocation>
</comment>
<keyword evidence="3 9" id="KW-0732">Signal</keyword>
<feature type="region of interest" description="Disordered" evidence="7">
    <location>
        <begin position="71"/>
        <end position="102"/>
    </location>
</feature>
<keyword evidence="11" id="KW-1185">Reference proteome</keyword>
<dbReference type="Pfam" id="PF03896">
    <property type="entry name" value="TRAP_alpha"/>
    <property type="match status" value="1"/>
</dbReference>
<evidence type="ECO:0000256" key="9">
    <source>
        <dbReference type="SAM" id="SignalP"/>
    </source>
</evidence>
<keyword evidence="5 8" id="KW-1133">Transmembrane helix</keyword>
<dbReference type="PANTHER" id="PTHR12924:SF0">
    <property type="entry name" value="TRANSLOCON-ASSOCIATED PROTEIN SUBUNIT ALPHA"/>
    <property type="match status" value="1"/>
</dbReference>
<comment type="caution">
    <text evidence="10">The sequence shown here is derived from an EMBL/GenBank/DDBJ whole genome shotgun (WGS) entry which is preliminary data.</text>
</comment>
<evidence type="ECO:0008006" key="12">
    <source>
        <dbReference type="Google" id="ProtNLM"/>
    </source>
</evidence>
<dbReference type="EMBL" id="JAMWBK010000005">
    <property type="protein sequence ID" value="KAJ8905416.1"/>
    <property type="molecule type" value="Genomic_DNA"/>
</dbReference>
<dbReference type="PANTHER" id="PTHR12924">
    <property type="entry name" value="TRANSLOCON-ASSOCIATED PROTEIN, ALPHA SUBUNIT"/>
    <property type="match status" value="1"/>
</dbReference>
<evidence type="ECO:0000256" key="2">
    <source>
        <dbReference type="ARBA" id="ARBA00022692"/>
    </source>
</evidence>
<evidence type="ECO:0000313" key="10">
    <source>
        <dbReference type="EMBL" id="KAJ8905416.1"/>
    </source>
</evidence>
<evidence type="ECO:0000256" key="3">
    <source>
        <dbReference type="ARBA" id="ARBA00022729"/>
    </source>
</evidence>
<name>A0AAV8UV72_9RHOD</name>
<evidence type="ECO:0000256" key="6">
    <source>
        <dbReference type="ARBA" id="ARBA00023136"/>
    </source>
</evidence>
<dbReference type="InterPro" id="IPR005595">
    <property type="entry name" value="TRAP_alpha"/>
</dbReference>
<evidence type="ECO:0000256" key="4">
    <source>
        <dbReference type="ARBA" id="ARBA00022824"/>
    </source>
</evidence>
<feature type="transmembrane region" description="Helical" evidence="8">
    <location>
        <begin position="318"/>
        <end position="336"/>
    </location>
</feature>
<evidence type="ECO:0000256" key="5">
    <source>
        <dbReference type="ARBA" id="ARBA00022989"/>
    </source>
</evidence>
<sequence length="382" mass="43051">MARSSKFLLLGLLGAVFFLSAMVLRGACANEDEDDMDGAEYVNQQGIDIEEMEALFGDDDDEYEQEFMRRMEEEDRLNGVNEPYDDDEEGDEPIEVDSNEEVESNEDVKINVNLDGKGKPPKDQMKFKVKMSGDDVEVEEADDVLEEVLSEVDDDEDEHVEPERGYDEFAQRYPLNDIPPPLSGISVYSTLGNENNNALTLGKETESQMTFVNGLDEGIHVWGVMGSLNQHDLYSSFVQNFSYSLVNATIPAKSEFSVIYKFRPFLRLEPKQYQMALTVFYEKKKAISAPLVASYGSTYFNQTVELTTGEGTMDNQTFLLIVIGIVVLALGAFGAYKGYEIYSKRSGRARMETGTRQNVESQWVEEHEKMLNTGGRAKKKTN</sequence>
<organism evidence="10 11">
    <name type="scientific">Rhodosorus marinus</name>
    <dbReference type="NCBI Taxonomy" id="101924"/>
    <lineage>
        <taxon>Eukaryota</taxon>
        <taxon>Rhodophyta</taxon>
        <taxon>Stylonematophyceae</taxon>
        <taxon>Stylonematales</taxon>
        <taxon>Stylonemataceae</taxon>
        <taxon>Rhodosorus</taxon>
    </lineage>
</organism>
<feature type="signal peptide" evidence="9">
    <location>
        <begin position="1"/>
        <end position="29"/>
    </location>
</feature>
<dbReference type="AlphaFoldDB" id="A0AAV8UV72"/>
<dbReference type="Proteomes" id="UP001157974">
    <property type="component" value="Unassembled WGS sequence"/>
</dbReference>
<proteinExistence type="predicted"/>
<accession>A0AAV8UV72</accession>
<evidence type="ECO:0000256" key="1">
    <source>
        <dbReference type="ARBA" id="ARBA00004115"/>
    </source>
</evidence>
<evidence type="ECO:0000256" key="8">
    <source>
        <dbReference type="SAM" id="Phobius"/>
    </source>
</evidence>
<protein>
    <recommendedName>
        <fullName evidence="12">Signal sequence receptor subunit alpha</fullName>
    </recommendedName>
</protein>
<feature type="chain" id="PRO_5043563837" description="Signal sequence receptor subunit alpha" evidence="9">
    <location>
        <begin position="30"/>
        <end position="382"/>
    </location>
</feature>
<evidence type="ECO:0000256" key="7">
    <source>
        <dbReference type="SAM" id="MobiDB-lite"/>
    </source>
</evidence>
<keyword evidence="2 8" id="KW-0812">Transmembrane</keyword>
<evidence type="ECO:0000313" key="11">
    <source>
        <dbReference type="Proteomes" id="UP001157974"/>
    </source>
</evidence>
<reference evidence="10 11" key="1">
    <citation type="journal article" date="2023" name="Nat. Commun.">
        <title>Origin of minicircular mitochondrial genomes in red algae.</title>
        <authorList>
            <person name="Lee Y."/>
            <person name="Cho C.H."/>
            <person name="Lee Y.M."/>
            <person name="Park S.I."/>
            <person name="Yang J.H."/>
            <person name="West J.A."/>
            <person name="Bhattacharya D."/>
            <person name="Yoon H.S."/>
        </authorList>
    </citation>
    <scope>NUCLEOTIDE SEQUENCE [LARGE SCALE GENOMIC DNA]</scope>
    <source>
        <strain evidence="10 11">CCMP1338</strain>
        <tissue evidence="10">Whole cell</tissue>
    </source>
</reference>
<gene>
    <name evidence="10" type="ORF">NDN08_001923</name>
</gene>